<evidence type="ECO:0000256" key="5">
    <source>
        <dbReference type="SAM" id="MobiDB-lite"/>
    </source>
</evidence>
<dbReference type="PANTHER" id="PTHR12428">
    <property type="entry name" value="OXA1"/>
    <property type="match status" value="1"/>
</dbReference>
<gene>
    <name evidence="7" type="ORF">RFI_07066</name>
</gene>
<evidence type="ECO:0000256" key="3">
    <source>
        <dbReference type="ARBA" id="ARBA00022989"/>
    </source>
</evidence>
<keyword evidence="2 6" id="KW-0812">Transmembrane</keyword>
<dbReference type="PANTHER" id="PTHR12428:SF65">
    <property type="entry name" value="CYTOCHROME C OXIDASE ASSEMBLY PROTEIN COX18, MITOCHONDRIAL"/>
    <property type="match status" value="1"/>
</dbReference>
<feature type="transmembrane region" description="Helical" evidence="6">
    <location>
        <begin position="244"/>
        <end position="264"/>
    </location>
</feature>
<keyword evidence="3 6" id="KW-1133">Transmembrane helix</keyword>
<dbReference type="Proteomes" id="UP000023152">
    <property type="component" value="Unassembled WGS sequence"/>
</dbReference>
<dbReference type="GO" id="GO:0032977">
    <property type="term" value="F:membrane insertase activity"/>
    <property type="evidence" value="ECO:0007669"/>
    <property type="project" value="InterPro"/>
</dbReference>
<dbReference type="AlphaFoldDB" id="X6NVY8"/>
<evidence type="ECO:0000256" key="2">
    <source>
        <dbReference type="ARBA" id="ARBA00022692"/>
    </source>
</evidence>
<feature type="region of interest" description="Disordered" evidence="5">
    <location>
        <begin position="308"/>
        <end position="332"/>
    </location>
</feature>
<proteinExistence type="predicted"/>
<dbReference type="OrthoDB" id="2148490at2759"/>
<evidence type="ECO:0000313" key="7">
    <source>
        <dbReference type="EMBL" id="ETO30053.1"/>
    </source>
</evidence>
<keyword evidence="4 6" id="KW-0472">Membrane</keyword>
<comment type="caution">
    <text evidence="7">The sequence shown here is derived from an EMBL/GenBank/DDBJ whole genome shotgun (WGS) entry which is preliminary data.</text>
</comment>
<dbReference type="GO" id="GO:0005743">
    <property type="term" value="C:mitochondrial inner membrane"/>
    <property type="evidence" value="ECO:0007669"/>
    <property type="project" value="TreeGrafter"/>
</dbReference>
<accession>X6NVY8</accession>
<reference evidence="7 8" key="1">
    <citation type="journal article" date="2013" name="Curr. Biol.">
        <title>The Genome of the Foraminiferan Reticulomyxa filosa.</title>
        <authorList>
            <person name="Glockner G."/>
            <person name="Hulsmann N."/>
            <person name="Schleicher M."/>
            <person name="Noegel A.A."/>
            <person name="Eichinger L."/>
            <person name="Gallinger C."/>
            <person name="Pawlowski J."/>
            <person name="Sierra R."/>
            <person name="Euteneuer U."/>
            <person name="Pillet L."/>
            <person name="Moustafa A."/>
            <person name="Platzer M."/>
            <person name="Groth M."/>
            <person name="Szafranski K."/>
            <person name="Schliwa M."/>
        </authorList>
    </citation>
    <scope>NUCLEOTIDE SEQUENCE [LARGE SCALE GENOMIC DNA]</scope>
</reference>
<sequence length="332" mass="38447">MRKQAETTETVSDVPATSALKPGEWFLERWLESPVSYVSDALEVIHLGLGLPWYATIGLTAAAVRLFIAPTLLWNIKQISTMMDTTPIVKLIHSEWKRKKMNSEFANAQEERAFVRKMYREVTDISGFRIWKILGYPICLVGCLMPFIFASRQILRRPNHDLDQGGLLWFLDLSQPDMHTVLPFVAVSLSIMVVQYRGGRRLYIDEAVKQQLPFPTLYQWLFRFYYLLQCYYVLNLPLMADMPAGIFCYWIPFSLIGLLSKGLLFNPKFRKLMGLQTQLARSSEPFDPKLNKYFHQLSRQFSRVHLKSTPLPPKPKKQLKQLASPKNSPKKL</sequence>
<evidence type="ECO:0000256" key="6">
    <source>
        <dbReference type="SAM" id="Phobius"/>
    </source>
</evidence>
<evidence type="ECO:0000313" key="8">
    <source>
        <dbReference type="Proteomes" id="UP000023152"/>
    </source>
</evidence>
<feature type="transmembrane region" description="Helical" evidence="6">
    <location>
        <begin position="133"/>
        <end position="155"/>
    </location>
</feature>
<feature type="transmembrane region" description="Helical" evidence="6">
    <location>
        <begin position="217"/>
        <end position="238"/>
    </location>
</feature>
<feature type="transmembrane region" description="Helical" evidence="6">
    <location>
        <begin position="53"/>
        <end position="74"/>
    </location>
</feature>
<organism evidence="7 8">
    <name type="scientific">Reticulomyxa filosa</name>
    <dbReference type="NCBI Taxonomy" id="46433"/>
    <lineage>
        <taxon>Eukaryota</taxon>
        <taxon>Sar</taxon>
        <taxon>Rhizaria</taxon>
        <taxon>Retaria</taxon>
        <taxon>Foraminifera</taxon>
        <taxon>Monothalamids</taxon>
        <taxon>Reticulomyxidae</taxon>
        <taxon>Reticulomyxa</taxon>
    </lineage>
</organism>
<keyword evidence="8" id="KW-1185">Reference proteome</keyword>
<dbReference type="EMBL" id="ASPP01005700">
    <property type="protein sequence ID" value="ETO30053.1"/>
    <property type="molecule type" value="Genomic_DNA"/>
</dbReference>
<dbReference type="GO" id="GO:0032979">
    <property type="term" value="P:protein insertion into mitochondrial inner membrane from matrix"/>
    <property type="evidence" value="ECO:0007669"/>
    <property type="project" value="TreeGrafter"/>
</dbReference>
<comment type="subcellular location">
    <subcellularLocation>
        <location evidence="1">Membrane</location>
        <topology evidence="1">Multi-pass membrane protein</topology>
    </subcellularLocation>
</comment>
<protein>
    <submittedName>
        <fullName evidence="7">Uncharacterized protein</fullName>
    </submittedName>
</protein>
<evidence type="ECO:0000256" key="1">
    <source>
        <dbReference type="ARBA" id="ARBA00004141"/>
    </source>
</evidence>
<feature type="transmembrane region" description="Helical" evidence="6">
    <location>
        <begin position="178"/>
        <end position="196"/>
    </location>
</feature>
<dbReference type="InterPro" id="IPR001708">
    <property type="entry name" value="YidC/ALB3/OXA1/COX18"/>
</dbReference>
<name>X6NVY8_RETFI</name>
<evidence type="ECO:0000256" key="4">
    <source>
        <dbReference type="ARBA" id="ARBA00023136"/>
    </source>
</evidence>
<dbReference type="OMA" id="PWWVSII"/>